<proteinExistence type="predicted"/>
<dbReference type="GO" id="GO:0004180">
    <property type="term" value="F:carboxypeptidase activity"/>
    <property type="evidence" value="ECO:0007669"/>
    <property type="project" value="UniProtKB-KW"/>
</dbReference>
<comment type="caution">
    <text evidence="2">The sequence shown here is derived from an EMBL/GenBank/DDBJ whole genome shotgun (WGS) entry which is preliminary data.</text>
</comment>
<dbReference type="Pfam" id="PF13715">
    <property type="entry name" value="CarbopepD_reg_2"/>
    <property type="match status" value="1"/>
</dbReference>
<name>A0A8J6PK51_9FLAO</name>
<dbReference type="Pfam" id="PF18939">
    <property type="entry name" value="DUF5686"/>
    <property type="match status" value="1"/>
</dbReference>
<evidence type="ECO:0000256" key="1">
    <source>
        <dbReference type="SAM" id="SignalP"/>
    </source>
</evidence>
<dbReference type="InterPro" id="IPR008969">
    <property type="entry name" value="CarboxyPept-like_regulatory"/>
</dbReference>
<keyword evidence="2" id="KW-0121">Carboxypeptidase</keyword>
<dbReference type="EMBL" id="JACVEL010000009">
    <property type="protein sequence ID" value="MBC9813281.1"/>
    <property type="molecule type" value="Genomic_DNA"/>
</dbReference>
<dbReference type="Proteomes" id="UP000652681">
    <property type="component" value="Unassembled WGS sequence"/>
</dbReference>
<feature type="signal peptide" evidence="1">
    <location>
        <begin position="1"/>
        <end position="18"/>
    </location>
</feature>
<sequence>MLKIVLLILVLTPLTLLAQQTKVSGVVKDAVTEEPLPFVKVQFKDSKIGVLTDSVGFYSIETYYATDSLRFTLTGYITQRFSVKRDKEQTIDVELSMTVSEIEELTVLPPDELPSVTLHKKIINNKPINDREKLSAYEYELYNKIQFDLNNIGDKFKEKGIVKRMDLILDYLDSTENGKNYLPVIFTEGLSDFYYTNNPKRKKEVLKATRVVGIDNIQLDQFLGEMYMDINIYDNNINIVNRSFISPISNFARNYYQFLIVDSSFIDNLWCYKMTFKPKRQGDMTFEGEMWVHDTTYAIKSIKGTIAPWANINYLQDLYFEQNFSMVEKEVWMMVNETILADFKLTKKTSLYGIYARKYSSRKNFVINQAHPDAFYKSNNTVEIADSAHQRDETYWTAHRHVPLSFQQTGIGEMIDSLKTIPFFKRLQGVTYMLTTGYYPYGYFDFGMIYNMFSYNQVEKFRFGVAIRTSNKFSRRLEIGGKVYYGFGDERFKYGGSVRYNVSPQKRGMLSAFYNYDIEQIGASTKASQVGSTFGTLFRTGPLDKLTFVEKAGINFEKDVHKDIVLFTAFEWKEYTPLGLANYLRMNENTGFYDTINSIRTSEVTFRFRWAKDEEFVGGAFDRVSIKSRFPIISFQTILGIKGALGSDYQYQKYELALDHRVTAGVLGYIRYGASVGYINGSAAYPFLKVHEGNQSYFLYKTTFNMLNFFEFISDKYADAYIENHWGGLFLDYIPGIKKLKWRFVSSARATWGMIDSRHEKEMILPPFTKQFGNTPYIEVSLGLENIFKLLRFDVFYRVTHQIPGVSPFGFRARWEIFL</sequence>
<accession>A0A8J6PK51</accession>
<evidence type="ECO:0000313" key="3">
    <source>
        <dbReference type="Proteomes" id="UP000652681"/>
    </source>
</evidence>
<dbReference type="Gene3D" id="2.60.40.1120">
    <property type="entry name" value="Carboxypeptidase-like, regulatory domain"/>
    <property type="match status" value="1"/>
</dbReference>
<dbReference type="SUPFAM" id="SSF49464">
    <property type="entry name" value="Carboxypeptidase regulatory domain-like"/>
    <property type="match status" value="1"/>
</dbReference>
<protein>
    <submittedName>
        <fullName evidence="2">Carboxypeptidase-like regulatory domain-containing protein</fullName>
    </submittedName>
</protein>
<dbReference type="AlphaFoldDB" id="A0A8J6PK51"/>
<reference evidence="2" key="1">
    <citation type="submission" date="2020-09" db="EMBL/GenBank/DDBJ databases">
        <title>Taishania pollutisoli gen. nov., sp. nov., Isolated from Tetrabromobisphenol A-Contaminated Soil.</title>
        <authorList>
            <person name="Chen Q."/>
        </authorList>
    </citation>
    <scope>NUCLEOTIDE SEQUENCE</scope>
    <source>
        <strain evidence="2">CZZ-1</strain>
    </source>
</reference>
<dbReference type="RefSeq" id="WP_163492626.1">
    <property type="nucleotide sequence ID" value="NZ_JACVEL010000009.1"/>
</dbReference>
<keyword evidence="3" id="KW-1185">Reference proteome</keyword>
<keyword evidence="2" id="KW-0645">Protease</keyword>
<gene>
    <name evidence="2" type="ORF">H9Y05_12455</name>
</gene>
<feature type="chain" id="PRO_5035252838" evidence="1">
    <location>
        <begin position="19"/>
        <end position="819"/>
    </location>
</feature>
<keyword evidence="1" id="KW-0732">Signal</keyword>
<organism evidence="2 3">
    <name type="scientific">Taishania pollutisoli</name>
    <dbReference type="NCBI Taxonomy" id="2766479"/>
    <lineage>
        <taxon>Bacteria</taxon>
        <taxon>Pseudomonadati</taxon>
        <taxon>Bacteroidota</taxon>
        <taxon>Flavobacteriia</taxon>
        <taxon>Flavobacteriales</taxon>
        <taxon>Crocinitomicaceae</taxon>
        <taxon>Taishania</taxon>
    </lineage>
</organism>
<evidence type="ECO:0000313" key="2">
    <source>
        <dbReference type="EMBL" id="MBC9813281.1"/>
    </source>
</evidence>
<dbReference type="InterPro" id="IPR043741">
    <property type="entry name" value="DUF5686"/>
</dbReference>
<keyword evidence="2" id="KW-0378">Hydrolase</keyword>